<keyword evidence="1" id="KW-0493">Microtubule</keyword>
<feature type="domain" description="Gamma tubulin complex component C-terminal" evidence="3">
    <location>
        <begin position="1028"/>
        <end position="1325"/>
    </location>
</feature>
<proteinExistence type="predicted"/>
<dbReference type="InterPro" id="IPR056044">
    <property type="entry name" value="DUF7627"/>
</dbReference>
<evidence type="ECO:0000259" key="4">
    <source>
        <dbReference type="Pfam" id="PF17681"/>
    </source>
</evidence>
<feature type="compositionally biased region" description="Basic and acidic residues" evidence="2">
    <location>
        <begin position="448"/>
        <end position="478"/>
    </location>
</feature>
<evidence type="ECO:0000256" key="1">
    <source>
        <dbReference type="ARBA" id="ARBA00022701"/>
    </source>
</evidence>
<feature type="region of interest" description="Disordered" evidence="2">
    <location>
        <begin position="315"/>
        <end position="581"/>
    </location>
</feature>
<evidence type="ECO:0000256" key="2">
    <source>
        <dbReference type="SAM" id="MobiDB-lite"/>
    </source>
</evidence>
<dbReference type="Pfam" id="PF17681">
    <property type="entry name" value="GCP_N_terminal"/>
    <property type="match status" value="1"/>
</dbReference>
<accession>A0A1I7THH2</accession>
<organism evidence="6 7">
    <name type="scientific">Caenorhabditis tropicalis</name>
    <dbReference type="NCBI Taxonomy" id="1561998"/>
    <lineage>
        <taxon>Eukaryota</taxon>
        <taxon>Metazoa</taxon>
        <taxon>Ecdysozoa</taxon>
        <taxon>Nematoda</taxon>
        <taxon>Chromadorea</taxon>
        <taxon>Rhabditida</taxon>
        <taxon>Rhabditina</taxon>
        <taxon>Rhabditomorpha</taxon>
        <taxon>Rhabditoidea</taxon>
        <taxon>Rhabditidae</taxon>
        <taxon>Peloderinae</taxon>
        <taxon>Caenorhabditis</taxon>
    </lineage>
</organism>
<feature type="compositionally biased region" description="Basic and acidic residues" evidence="2">
    <location>
        <begin position="322"/>
        <end position="349"/>
    </location>
</feature>
<dbReference type="eggNOG" id="ENOG502R9J5">
    <property type="taxonomic scope" value="Eukaryota"/>
</dbReference>
<evidence type="ECO:0000313" key="6">
    <source>
        <dbReference type="Proteomes" id="UP000095282"/>
    </source>
</evidence>
<feature type="compositionally biased region" description="Basic and acidic residues" evidence="2">
    <location>
        <begin position="487"/>
        <end position="503"/>
    </location>
</feature>
<dbReference type="WBParaSite" id="Csp11.Scaffold614.g5977.t1">
    <property type="protein sequence ID" value="Csp11.Scaffold614.g5977.t1"/>
    <property type="gene ID" value="Csp11.Scaffold614.g5977"/>
</dbReference>
<feature type="compositionally biased region" description="Basic and acidic residues" evidence="2">
    <location>
        <begin position="557"/>
        <end position="581"/>
    </location>
</feature>
<dbReference type="InterPro" id="IPR041470">
    <property type="entry name" value="GCP_N"/>
</dbReference>
<feature type="compositionally biased region" description="Basic and acidic residues" evidence="2">
    <location>
        <begin position="513"/>
        <end position="544"/>
    </location>
</feature>
<feature type="region of interest" description="Disordered" evidence="2">
    <location>
        <begin position="102"/>
        <end position="245"/>
    </location>
</feature>
<dbReference type="GO" id="GO:0005874">
    <property type="term" value="C:microtubule"/>
    <property type="evidence" value="ECO:0007669"/>
    <property type="project" value="UniProtKB-KW"/>
</dbReference>
<feature type="compositionally biased region" description="Polar residues" evidence="2">
    <location>
        <begin position="364"/>
        <end position="376"/>
    </location>
</feature>
<feature type="compositionally biased region" description="Polar residues" evidence="2">
    <location>
        <begin position="107"/>
        <end position="164"/>
    </location>
</feature>
<feature type="domain" description="Gamma tubulin complex component protein N-terminal" evidence="4">
    <location>
        <begin position="782"/>
        <end position="974"/>
    </location>
</feature>
<protein>
    <submittedName>
        <fullName evidence="7">Protein kinase domain-containing protein</fullName>
    </submittedName>
</protein>
<feature type="compositionally biased region" description="Polar residues" evidence="2">
    <location>
        <begin position="186"/>
        <end position="217"/>
    </location>
</feature>
<feature type="domain" description="DUF7627" evidence="5">
    <location>
        <begin position="589"/>
        <end position="781"/>
    </location>
</feature>
<dbReference type="InterPro" id="IPR040457">
    <property type="entry name" value="GCP_C"/>
</dbReference>
<feature type="compositionally biased region" description="Basic and acidic residues" evidence="2">
    <location>
        <begin position="404"/>
        <end position="416"/>
    </location>
</feature>
<feature type="compositionally biased region" description="Basic and acidic residues" evidence="2">
    <location>
        <begin position="380"/>
        <end position="395"/>
    </location>
</feature>
<dbReference type="Pfam" id="PF04130">
    <property type="entry name" value="GCP_C_terminal"/>
    <property type="match status" value="1"/>
</dbReference>
<sequence>MSSHTSGDDISTVNQFLNAFGIQDRVNVEEVSKNLLNKRQLIDMDESSQYVERFVKKCEKRDPSSMKPMRKRIESKIAEDPNMTLMLEFIIRCRQAHLFQKDERASMGSSGTTTPTASINSSPFNRRSASRGRVNSTLTGESTHNLNESFTSRSRANSSFTSYDNRMERQLAGSQRPRSPYKVPTTRVSPLTASNHLFSAPNSGSSHRGFMPNTQYVTGRLRDESPSQNRHPTAPSPFQLRPTPPTHLVQQPITSSIRAPQVGARSNIPLHARLGTAITETETFVCECLLSALLGMETRLFTQIHHKMTITSTASISTEPANGRRFEDRNPERSERYQDNRGSYSERRSTGYQERSGGGAQRYQGFNHQETAQSFGNYGRSDRFQASDRYQDKENFGQYGRGSRTQDDYRSNRYHEQNGYGRGPRSQESECFGGPARYQGSQRNQGFESRHRQEDSRHPSRGYQDRSRQESHRSDGSDRSQGSQRSQESDHYRRRQGSDRNQQENRQSQSFLRSEDRSLPRSQGSDRSDRSDGSQSSRESDHYRRPQGSYRHQGFQRSEDRSLPRSQGSDRSDRSQGSDYRQKEIQEIISQISDPSTRSQLSATQIKKNILSNKSLLSSMTPSDWETLSKAMLQTSNAEPEFISDLMVALSPNPLFSKAISKEIEDAASKGPISEFLSAILCAPRQGSEIVATVISIVKSWIKEVKEDEKDQKTVSRCAEALADFTDANQRIWINWTDLAEEIFKCFKHSIAYSNNLDGNTKDRLLDTVIQMNQRIKKNKKDAVKMVSVASHLVVCQRVLSIANTYLQISHKELPAHENHHVTTALLAAIRNILGDYIADIDEMRRMKSLKFHQCLPLIDKWQCRLQMVLMAHRIRYLPQLELLESLYVLHAAYTFDEDRRQILDKILDYTMGVFCNQMMEWMTSGEVPAEKWMIEKNGETGELFLKKVPIFISEDDAKMLLEIGKSLPHVSNASDEDLEAIDKATTVVRSALSPTVIFRKELTPLLKILRDVVCGIVMRMVLTTGRLKEHIIKATSFFFLSDPRFTTTLYTIIKEASMGLRVGSAALSRQQVSSALASALEATTINTEEDKKKTKLKFTLDAMASLGTTPNVSSKMQFVQPLSPHYEPQMDLMKPIFAACDSEYESIFHVIWAIDLARYSTQETVTLSLPEIMRFLVKNYSLRENATYLLNMISHLFSVVNASLLRLRCIISVQLKQHLARFLAAIDEKCVDVDDVIREHEKFVRRVSVVVFVKNNEKIEHELANLLRIAFEAQEFLEDFTSNWHEVIENTVADANIRKARIAEICQKNTMRARIMMDTVNKSHKTLMELIDEQITYGNDALID</sequence>
<reference evidence="7" key="1">
    <citation type="submission" date="2016-11" db="UniProtKB">
        <authorList>
            <consortium name="WormBaseParasite"/>
        </authorList>
    </citation>
    <scope>IDENTIFICATION</scope>
</reference>
<dbReference type="GO" id="GO:0043015">
    <property type="term" value="F:gamma-tubulin binding"/>
    <property type="evidence" value="ECO:0007669"/>
    <property type="project" value="InterPro"/>
</dbReference>
<evidence type="ECO:0000259" key="5">
    <source>
        <dbReference type="Pfam" id="PF24628"/>
    </source>
</evidence>
<evidence type="ECO:0000313" key="7">
    <source>
        <dbReference type="WBParaSite" id="Csp11.Scaffold614.g5977.t1"/>
    </source>
</evidence>
<dbReference type="Pfam" id="PF24628">
    <property type="entry name" value="DUF7627"/>
    <property type="match status" value="1"/>
</dbReference>
<dbReference type="STRING" id="1561998.A0A1I7THH2"/>
<dbReference type="Proteomes" id="UP000095282">
    <property type="component" value="Unplaced"/>
</dbReference>
<name>A0A1I7THH2_9PELO</name>
<evidence type="ECO:0000259" key="3">
    <source>
        <dbReference type="Pfam" id="PF04130"/>
    </source>
</evidence>
<keyword evidence="6" id="KW-1185">Reference proteome</keyword>